<proteinExistence type="predicted"/>
<dbReference type="InterPro" id="IPR003439">
    <property type="entry name" value="ABC_transporter-like_ATP-bd"/>
</dbReference>
<dbReference type="EMBL" id="VIKU02000002">
    <property type="protein sequence ID" value="NHF59381.1"/>
    <property type="molecule type" value="Genomic_DNA"/>
</dbReference>
<dbReference type="AlphaFoldDB" id="A0A967AZH2"/>
<accession>A0A967AZH2</accession>
<dbReference type="FunFam" id="3.40.50.300:FF:000134">
    <property type="entry name" value="Iron-enterobactin ABC transporter ATP-binding protein"/>
    <property type="match status" value="1"/>
</dbReference>
<dbReference type="InterPro" id="IPR027417">
    <property type="entry name" value="P-loop_NTPase"/>
</dbReference>
<dbReference type="InterPro" id="IPR050153">
    <property type="entry name" value="Metal_Ion_Import_ABC"/>
</dbReference>
<dbReference type="SMART" id="SM00382">
    <property type="entry name" value="AAA"/>
    <property type="match status" value="1"/>
</dbReference>
<comment type="caution">
    <text evidence="5">The sequence shown here is derived from an EMBL/GenBank/DDBJ whole genome shotgun (WGS) entry which is preliminary data.</text>
</comment>
<gene>
    <name evidence="5" type="ORF">FK220_008520</name>
</gene>
<protein>
    <submittedName>
        <fullName evidence="5">ABC transporter ATP-binding protein</fullName>
    </submittedName>
</protein>
<evidence type="ECO:0000256" key="1">
    <source>
        <dbReference type="ARBA" id="ARBA00022448"/>
    </source>
</evidence>
<dbReference type="Gene3D" id="3.40.50.300">
    <property type="entry name" value="P-loop containing nucleotide triphosphate hydrolases"/>
    <property type="match status" value="1"/>
</dbReference>
<dbReference type="GO" id="GO:0005524">
    <property type="term" value="F:ATP binding"/>
    <property type="evidence" value="ECO:0007669"/>
    <property type="project" value="UniProtKB-KW"/>
</dbReference>
<dbReference type="Proteomes" id="UP000707206">
    <property type="component" value="Unassembled WGS sequence"/>
</dbReference>
<keyword evidence="1" id="KW-0813">Transport</keyword>
<dbReference type="SUPFAM" id="SSF52540">
    <property type="entry name" value="P-loop containing nucleoside triphosphate hydrolases"/>
    <property type="match status" value="1"/>
</dbReference>
<keyword evidence="3 5" id="KW-0067">ATP-binding</keyword>
<dbReference type="PANTHER" id="PTHR42734">
    <property type="entry name" value="METAL TRANSPORT SYSTEM ATP-BINDING PROTEIN TM_0124-RELATED"/>
    <property type="match status" value="1"/>
</dbReference>
<evidence type="ECO:0000313" key="5">
    <source>
        <dbReference type="EMBL" id="NHF59381.1"/>
    </source>
</evidence>
<evidence type="ECO:0000256" key="2">
    <source>
        <dbReference type="ARBA" id="ARBA00022741"/>
    </source>
</evidence>
<evidence type="ECO:0000256" key="3">
    <source>
        <dbReference type="ARBA" id="ARBA00022840"/>
    </source>
</evidence>
<organism evidence="5 6">
    <name type="scientific">Pelagihabitans pacificus</name>
    <dbReference type="NCBI Taxonomy" id="2696054"/>
    <lineage>
        <taxon>Bacteria</taxon>
        <taxon>Pseudomonadati</taxon>
        <taxon>Bacteroidota</taxon>
        <taxon>Flavobacteriia</taxon>
        <taxon>Flavobacteriales</taxon>
        <taxon>Flavobacteriaceae</taxon>
        <taxon>Pelagihabitans</taxon>
    </lineage>
</organism>
<dbReference type="Pfam" id="PF00005">
    <property type="entry name" value="ABC_tran"/>
    <property type="match status" value="1"/>
</dbReference>
<dbReference type="PANTHER" id="PTHR42734:SF21">
    <property type="entry name" value="IRON ABC TRANSPORTER, ATP-BINDING PROTEIN"/>
    <property type="match status" value="1"/>
</dbReference>
<keyword evidence="2" id="KW-0547">Nucleotide-binding</keyword>
<reference evidence="5" key="2">
    <citation type="submission" date="2020-03" db="EMBL/GenBank/DDBJ databases">
        <title>Flavobacteriaceae bacterium strain TP-CH-4, a member of the family Flavobacteriaceae isolated from a deep-sea seamount.</title>
        <authorList>
            <person name="Zhang D.-C."/>
        </authorList>
    </citation>
    <scope>NUCLEOTIDE SEQUENCE</scope>
    <source>
        <strain evidence="5">TP-CH-4</strain>
    </source>
</reference>
<evidence type="ECO:0000313" key="6">
    <source>
        <dbReference type="Proteomes" id="UP000707206"/>
    </source>
</evidence>
<evidence type="ECO:0000259" key="4">
    <source>
        <dbReference type="PROSITE" id="PS50893"/>
    </source>
</evidence>
<reference evidence="5" key="1">
    <citation type="submission" date="2019-07" db="EMBL/GenBank/DDBJ databases">
        <authorList>
            <person name="De-Chao Zhang Q."/>
        </authorList>
    </citation>
    <scope>NUCLEOTIDE SEQUENCE</scope>
    <source>
        <strain evidence="5">TP-CH-4</strain>
    </source>
</reference>
<keyword evidence="6" id="KW-1185">Reference proteome</keyword>
<feature type="domain" description="ABC transporter" evidence="4">
    <location>
        <begin position="10"/>
        <end position="245"/>
    </location>
</feature>
<dbReference type="InterPro" id="IPR003593">
    <property type="entry name" value="AAA+_ATPase"/>
</dbReference>
<dbReference type="CDD" id="cd03214">
    <property type="entry name" value="ABC_Iron-Siderophores_B12_Hemin"/>
    <property type="match status" value="1"/>
</dbReference>
<dbReference type="PROSITE" id="PS50893">
    <property type="entry name" value="ABC_TRANSPORTER_2"/>
    <property type="match status" value="1"/>
</dbReference>
<name>A0A967AZH2_9FLAO</name>
<sequence>MVPKTTYTALEVTDLSIGYASNEIANAINFSLSAGELTAIVGVNGIGKSTLLRTIGNVQPKLSGNIDLEGTPLEALHSKALASKISVVLTEPIASKNMTVVELVALGRQPYTNWIGSLSPKDKAKITDSLNRLELRHLKNKKCYELSDGQLQRVLIARALAQDTTIMLLDEPTTHLDLYHKVQILKLLKSIAHETNKTILFTSHEIEMCIQLCDTMLLLDGANNPFGQPCELIGSGAFDKLFPSDTVSFDATSGSFRIEK</sequence>
<dbReference type="GO" id="GO:0016887">
    <property type="term" value="F:ATP hydrolysis activity"/>
    <property type="evidence" value="ECO:0007669"/>
    <property type="project" value="InterPro"/>
</dbReference>